<organism evidence="1 2">
    <name type="scientific">Sporichthya brevicatena</name>
    <dbReference type="NCBI Taxonomy" id="171442"/>
    <lineage>
        <taxon>Bacteria</taxon>
        <taxon>Bacillati</taxon>
        <taxon>Actinomycetota</taxon>
        <taxon>Actinomycetes</taxon>
        <taxon>Sporichthyales</taxon>
        <taxon>Sporichthyaceae</taxon>
        <taxon>Sporichthya</taxon>
    </lineage>
</organism>
<name>A0ABP3RW71_9ACTN</name>
<comment type="caution">
    <text evidence="1">The sequence shown here is derived from an EMBL/GenBank/DDBJ whole genome shotgun (WGS) entry which is preliminary data.</text>
</comment>
<dbReference type="EMBL" id="BAAAHE010000012">
    <property type="protein sequence ID" value="GAA0615661.1"/>
    <property type="molecule type" value="Genomic_DNA"/>
</dbReference>
<accession>A0ABP3RW71</accession>
<reference evidence="2" key="1">
    <citation type="journal article" date="2019" name="Int. J. Syst. Evol. Microbiol.">
        <title>The Global Catalogue of Microorganisms (GCM) 10K type strain sequencing project: providing services to taxonomists for standard genome sequencing and annotation.</title>
        <authorList>
            <consortium name="The Broad Institute Genomics Platform"/>
            <consortium name="The Broad Institute Genome Sequencing Center for Infectious Disease"/>
            <person name="Wu L."/>
            <person name="Ma J."/>
        </authorList>
    </citation>
    <scope>NUCLEOTIDE SEQUENCE [LARGE SCALE GENOMIC DNA]</scope>
    <source>
        <strain evidence="2">JCM 10671</strain>
    </source>
</reference>
<proteinExistence type="predicted"/>
<evidence type="ECO:0000313" key="2">
    <source>
        <dbReference type="Proteomes" id="UP001500957"/>
    </source>
</evidence>
<sequence>MGEARERDFWRSVSIRPWYAVERFADFGTAAGLPICFRWHSVEQGTDTRIDTIRPLITVLALPSRHPGEQ</sequence>
<protein>
    <submittedName>
        <fullName evidence="1">Uncharacterized protein</fullName>
    </submittedName>
</protein>
<keyword evidence="2" id="KW-1185">Reference proteome</keyword>
<gene>
    <name evidence="1" type="ORF">GCM10009547_17010</name>
</gene>
<dbReference type="Proteomes" id="UP001500957">
    <property type="component" value="Unassembled WGS sequence"/>
</dbReference>
<evidence type="ECO:0000313" key="1">
    <source>
        <dbReference type="EMBL" id="GAA0615661.1"/>
    </source>
</evidence>